<name>A0A482WBU9_ASBVE</name>
<protein>
    <submittedName>
        <fullName evidence="3">Uncharacterized protein</fullName>
    </submittedName>
</protein>
<feature type="non-terminal residue" evidence="3">
    <location>
        <position position="395"/>
    </location>
</feature>
<feature type="compositionally biased region" description="Low complexity" evidence="2">
    <location>
        <begin position="338"/>
        <end position="348"/>
    </location>
</feature>
<dbReference type="AlphaFoldDB" id="A0A482WBU9"/>
<sequence length="395" mass="43057">MTHASSATNSSFASFQGGEGVGPGMDCLQLRQPPGPFHYLISEQAKSLVALQELQHEVGALLEFRDLVIETFPNLRTKLASSTPATMTSSHHTSNIPVSIRAGDWTPGVRVRKKLGSKDETRVGKKGGDIAVQDSGFSTETSSKETHSASSTAPPPSTAAGSRGCCDRFNSGAESVFSGAAEADETEDELWNLLDVIHRKGTRLKDEVEALQGALREQGNMRQENDFQRVLFTGSADDIRQLRQERDLLLDRLAEMEAEVLAGRVHTSRLQEDLENLLSAKHDLEEQLKAVVSQRGEVNSRIHDLHLQFVTKSGSSSPEVDKSKVLIGGDSLNRKDSTSSQRTPRRSSGNALDSVLGDRIPKVKVPDSKKIAAILQEHDPLVLQKHLLTSTVQNQ</sequence>
<evidence type="ECO:0000256" key="2">
    <source>
        <dbReference type="SAM" id="MobiDB-lite"/>
    </source>
</evidence>
<feature type="compositionally biased region" description="Basic and acidic residues" evidence="2">
    <location>
        <begin position="116"/>
        <end position="128"/>
    </location>
</feature>
<dbReference type="EMBL" id="QDEB01005821">
    <property type="protein sequence ID" value="RZC42701.1"/>
    <property type="molecule type" value="Genomic_DNA"/>
</dbReference>
<organism evidence="3 4">
    <name type="scientific">Asbolus verrucosus</name>
    <name type="common">Desert ironclad beetle</name>
    <dbReference type="NCBI Taxonomy" id="1661398"/>
    <lineage>
        <taxon>Eukaryota</taxon>
        <taxon>Metazoa</taxon>
        <taxon>Ecdysozoa</taxon>
        <taxon>Arthropoda</taxon>
        <taxon>Hexapoda</taxon>
        <taxon>Insecta</taxon>
        <taxon>Pterygota</taxon>
        <taxon>Neoptera</taxon>
        <taxon>Endopterygota</taxon>
        <taxon>Coleoptera</taxon>
        <taxon>Polyphaga</taxon>
        <taxon>Cucujiformia</taxon>
        <taxon>Tenebrionidae</taxon>
        <taxon>Pimeliinae</taxon>
        <taxon>Asbolus</taxon>
    </lineage>
</organism>
<feature type="region of interest" description="Disordered" evidence="2">
    <location>
        <begin position="115"/>
        <end position="165"/>
    </location>
</feature>
<accession>A0A482WBU9</accession>
<reference evidence="3 4" key="1">
    <citation type="submission" date="2017-03" db="EMBL/GenBank/DDBJ databases">
        <title>Genome of the blue death feigning beetle - Asbolus verrucosus.</title>
        <authorList>
            <person name="Rider S.D."/>
        </authorList>
    </citation>
    <scope>NUCLEOTIDE SEQUENCE [LARGE SCALE GENOMIC DNA]</scope>
    <source>
        <strain evidence="3">Butters</strain>
        <tissue evidence="3">Head and leg muscle</tissue>
    </source>
</reference>
<keyword evidence="4" id="KW-1185">Reference proteome</keyword>
<comment type="caution">
    <text evidence="3">The sequence shown here is derived from an EMBL/GenBank/DDBJ whole genome shotgun (WGS) entry which is preliminary data.</text>
</comment>
<evidence type="ECO:0000256" key="1">
    <source>
        <dbReference type="SAM" id="Coils"/>
    </source>
</evidence>
<feature type="coiled-coil region" evidence="1">
    <location>
        <begin position="239"/>
        <end position="294"/>
    </location>
</feature>
<evidence type="ECO:0000313" key="4">
    <source>
        <dbReference type="Proteomes" id="UP000292052"/>
    </source>
</evidence>
<gene>
    <name evidence="3" type="ORF">BDFB_010248</name>
</gene>
<dbReference type="Proteomes" id="UP000292052">
    <property type="component" value="Unassembled WGS sequence"/>
</dbReference>
<evidence type="ECO:0000313" key="3">
    <source>
        <dbReference type="EMBL" id="RZC42701.1"/>
    </source>
</evidence>
<feature type="region of interest" description="Disordered" evidence="2">
    <location>
        <begin position="312"/>
        <end position="359"/>
    </location>
</feature>
<proteinExistence type="predicted"/>
<keyword evidence="1" id="KW-0175">Coiled coil</keyword>
<dbReference type="OrthoDB" id="1684102at2759"/>